<dbReference type="FunFam" id="2.30.29.170:FF:000002">
    <property type="entry name" value="EF-hand domain (C-terminal) containing 1"/>
    <property type="match status" value="1"/>
</dbReference>
<dbReference type="EMBL" id="QEAM01000095">
    <property type="protein sequence ID" value="TPX46776.1"/>
    <property type="molecule type" value="Genomic_DNA"/>
</dbReference>
<organism evidence="10 12">
    <name type="scientific">Synchytrium endobioticum</name>
    <dbReference type="NCBI Taxonomy" id="286115"/>
    <lineage>
        <taxon>Eukaryota</taxon>
        <taxon>Fungi</taxon>
        <taxon>Fungi incertae sedis</taxon>
        <taxon>Chytridiomycota</taxon>
        <taxon>Chytridiomycota incertae sedis</taxon>
        <taxon>Chytridiomycetes</taxon>
        <taxon>Synchytriales</taxon>
        <taxon>Synchytriaceae</taxon>
        <taxon>Synchytrium</taxon>
    </lineage>
</organism>
<evidence type="ECO:0000256" key="4">
    <source>
        <dbReference type="ARBA" id="ARBA00022737"/>
    </source>
</evidence>
<dbReference type="PROSITE" id="PS51336">
    <property type="entry name" value="DM10"/>
    <property type="match status" value="3"/>
</dbReference>
<dbReference type="PANTHER" id="PTHR12086">
    <property type="entry name" value="EF-HAND DOMAIN C-TERMINAL CONTAINING PROTEIN"/>
    <property type="match status" value="1"/>
</dbReference>
<evidence type="ECO:0000313" key="11">
    <source>
        <dbReference type="Proteomes" id="UP000317494"/>
    </source>
</evidence>
<evidence type="ECO:0000256" key="1">
    <source>
        <dbReference type="ARBA" id="ARBA00004138"/>
    </source>
</evidence>
<keyword evidence="11" id="KW-1185">Reference proteome</keyword>
<dbReference type="SMART" id="SM00676">
    <property type="entry name" value="DM10"/>
    <property type="match status" value="3"/>
</dbReference>
<dbReference type="PANTHER" id="PTHR12086:SF11">
    <property type="entry name" value="EF-HAND DOMAIN-CONTAINING FAMILY MEMBER C2"/>
    <property type="match status" value="1"/>
</dbReference>
<evidence type="ECO:0000259" key="8">
    <source>
        <dbReference type="PROSITE" id="PS51336"/>
    </source>
</evidence>
<evidence type="ECO:0000256" key="6">
    <source>
        <dbReference type="ARBA" id="ARBA00023273"/>
    </source>
</evidence>
<evidence type="ECO:0000313" key="9">
    <source>
        <dbReference type="EMBL" id="TPX43682.1"/>
    </source>
</evidence>
<dbReference type="Proteomes" id="UP000317494">
    <property type="component" value="Unassembled WGS sequence"/>
</dbReference>
<dbReference type="Gene3D" id="2.30.29.170">
    <property type="match status" value="3"/>
</dbReference>
<feature type="region of interest" description="Disordered" evidence="7">
    <location>
        <begin position="394"/>
        <end position="416"/>
    </location>
</feature>
<protein>
    <recommendedName>
        <fullName evidence="8">DM10 domain-containing protein</fullName>
    </recommendedName>
</protein>
<evidence type="ECO:0000256" key="3">
    <source>
        <dbReference type="ARBA" id="ARBA00022490"/>
    </source>
</evidence>
<comment type="subcellular location">
    <subcellularLocation>
        <location evidence="1">Cell projection</location>
        <location evidence="1">Cilium</location>
    </subcellularLocation>
    <subcellularLocation>
        <location evidence="2">Cytoplasm</location>
        <location evidence="2">Cytoskeleton</location>
    </subcellularLocation>
</comment>
<dbReference type="Proteomes" id="UP000320475">
    <property type="component" value="Unassembled WGS sequence"/>
</dbReference>
<dbReference type="GO" id="GO:0005874">
    <property type="term" value="C:microtubule"/>
    <property type="evidence" value="ECO:0007669"/>
    <property type="project" value="TreeGrafter"/>
</dbReference>
<keyword evidence="3" id="KW-0963">Cytoplasm</keyword>
<keyword evidence="4" id="KW-0677">Repeat</keyword>
<keyword evidence="6" id="KW-0966">Cell projection</keyword>
<dbReference type="FunFam" id="2.30.29.170:FF:000004">
    <property type="entry name" value="EF-hand domain containing 2"/>
    <property type="match status" value="1"/>
</dbReference>
<feature type="domain" description="DM10" evidence="8">
    <location>
        <begin position="424"/>
        <end position="524"/>
    </location>
</feature>
<dbReference type="EMBL" id="QEAN01000193">
    <property type="protein sequence ID" value="TPX43682.1"/>
    <property type="molecule type" value="Genomic_DNA"/>
</dbReference>
<gene>
    <name evidence="10" type="ORF">SeLEV6574_g03060</name>
    <name evidence="9" type="ORF">SeMB42_g04641</name>
</gene>
<dbReference type="OrthoDB" id="10255210at2759"/>
<accession>A0A507D5S2</accession>
<keyword evidence="5" id="KW-0206">Cytoskeleton</keyword>
<dbReference type="FunFam" id="2.30.29.170:FF:000001">
    <property type="entry name" value="EF-hand domain containing 1"/>
    <property type="match status" value="1"/>
</dbReference>
<evidence type="ECO:0000256" key="5">
    <source>
        <dbReference type="ARBA" id="ARBA00023212"/>
    </source>
</evidence>
<feature type="domain" description="DM10" evidence="8">
    <location>
        <begin position="90"/>
        <end position="197"/>
    </location>
</feature>
<evidence type="ECO:0000313" key="10">
    <source>
        <dbReference type="EMBL" id="TPX46776.1"/>
    </source>
</evidence>
<sequence>MHSPTIEILQKQLPFLPGTSFEFEKSQLPQHRKSHIFDYCNGVPVYAAEKPGIGCRILAGQDLAKVHTSLEAYPQGKSEVEGLPAWVVFDRKVLRFYAYFQEAVHERREEQYRIRKVNIYFYMEDDSIHVSEPKTVNSGMPQGTLIRRHRIPIPGSAIGQHYTIKDLNVDKEVTFYARTFKIVGCDQFTREFLTGLNMEPPTGSSFPADPYTIQRAELMSRMKATRPRPPQTSLKQFLENDRRVLRFYCAWDDTTSSFGDLRKMVLHYFLSDDTIEIREQVPANAGRSNVPGASSLFLRRCRLPKGYQRINVASPGGTLKLDECFTDRDLVIGAVLHLYGRPFVICDCDEFTRDHYRETYGIDHFDPVRMEDYDIMNDGDDESFAYDAHPNTERTEADAAGSSLPGISTGAAQKRDPRRSALYDGIVLRYSAKLDSARQVDRERKFVMSLKLSDETVTIFEPHQRNSGVVGGKWMEKTHLKTPDGARYYTAADFFVGANLTCHGHKFIIDGADAFALQFMINHPDVFPSHK</sequence>
<evidence type="ECO:0000256" key="7">
    <source>
        <dbReference type="SAM" id="MobiDB-lite"/>
    </source>
</evidence>
<dbReference type="InterPro" id="IPR006602">
    <property type="entry name" value="DM10_dom"/>
</dbReference>
<dbReference type="STRING" id="286115.A0A507D5S2"/>
<dbReference type="AlphaFoldDB" id="A0A507D5S2"/>
<dbReference type="GO" id="GO:0005929">
    <property type="term" value="C:cilium"/>
    <property type="evidence" value="ECO:0007669"/>
    <property type="project" value="UniProtKB-SubCell"/>
</dbReference>
<dbReference type="InterPro" id="IPR040193">
    <property type="entry name" value="EFHC1/EFHC2/EFHB"/>
</dbReference>
<evidence type="ECO:0000313" key="12">
    <source>
        <dbReference type="Proteomes" id="UP000320475"/>
    </source>
</evidence>
<dbReference type="Pfam" id="PF06565">
    <property type="entry name" value="DM10_dom"/>
    <property type="match status" value="3"/>
</dbReference>
<reference evidence="11 12" key="1">
    <citation type="journal article" date="2019" name="Sci. Rep.">
        <title>Comparative genomics of chytrid fungi reveal insights into the obligate biotrophic and pathogenic lifestyle of Synchytrium endobioticum.</title>
        <authorList>
            <person name="van de Vossenberg B.T.L.H."/>
            <person name="Warris S."/>
            <person name="Nguyen H.D.T."/>
            <person name="van Gent-Pelzer M.P.E."/>
            <person name="Joly D.L."/>
            <person name="van de Geest H.C."/>
            <person name="Bonants P.J.M."/>
            <person name="Smith D.S."/>
            <person name="Levesque C.A."/>
            <person name="van der Lee T.A.J."/>
        </authorList>
    </citation>
    <scope>NUCLEOTIDE SEQUENCE [LARGE SCALE GENOMIC DNA]</scope>
    <source>
        <strain evidence="10 12">LEV6574</strain>
        <strain evidence="9 11">MB42</strain>
    </source>
</reference>
<comment type="caution">
    <text evidence="10">The sequence shown here is derived from an EMBL/GenBank/DDBJ whole genome shotgun (WGS) entry which is preliminary data.</text>
</comment>
<evidence type="ECO:0000256" key="2">
    <source>
        <dbReference type="ARBA" id="ARBA00004245"/>
    </source>
</evidence>
<proteinExistence type="predicted"/>
<feature type="domain" description="DM10" evidence="8">
    <location>
        <begin position="241"/>
        <end position="360"/>
    </location>
</feature>
<name>A0A507D5S2_9FUNG</name>
<dbReference type="VEuPathDB" id="FungiDB:SeMB42_g04641"/>